<organism evidence="1 2">
    <name type="scientific">Candidatus Brocadia sapporoensis</name>
    <dbReference type="NCBI Taxonomy" id="392547"/>
    <lineage>
        <taxon>Bacteria</taxon>
        <taxon>Pseudomonadati</taxon>
        <taxon>Planctomycetota</taxon>
        <taxon>Candidatus Brocadiia</taxon>
        <taxon>Candidatus Brocadiales</taxon>
        <taxon>Candidatus Brocadiaceae</taxon>
        <taxon>Candidatus Brocadia</taxon>
    </lineage>
</organism>
<reference evidence="1 2" key="1">
    <citation type="journal article" date="2016" name="Genome Announc.">
        <title>Draft Genome Sequence of the Anaerobic Ammonium-Oxidizing Bacterium 'Candidatus Brocadia sp. 40'.</title>
        <authorList>
            <person name="Ali M."/>
            <person name="Haroon M.F."/>
            <person name="Narita Y."/>
            <person name="Zhang L."/>
            <person name="Rangel Shaw D."/>
            <person name="Okabe S."/>
            <person name="Saikaly P.E."/>
        </authorList>
    </citation>
    <scope>NUCLEOTIDE SEQUENCE [LARGE SCALE GENOMIC DNA]</scope>
    <source>
        <strain evidence="1 2">40</strain>
    </source>
</reference>
<name>A0A1V6LXA7_9BACT</name>
<proteinExistence type="predicted"/>
<accession>A0A1V6LXA7</accession>
<dbReference type="AlphaFoldDB" id="A0A1V6LXA7"/>
<dbReference type="Proteomes" id="UP000242219">
    <property type="component" value="Unassembled WGS sequence"/>
</dbReference>
<evidence type="ECO:0000313" key="2">
    <source>
        <dbReference type="Proteomes" id="UP000242219"/>
    </source>
</evidence>
<gene>
    <name evidence="1" type="ORF">BIY37_12220</name>
</gene>
<keyword evidence="2" id="KW-1185">Reference proteome</keyword>
<dbReference type="EMBL" id="MJUW02000117">
    <property type="protein sequence ID" value="OQD44774.1"/>
    <property type="molecule type" value="Genomic_DNA"/>
</dbReference>
<evidence type="ECO:0000313" key="1">
    <source>
        <dbReference type="EMBL" id="OQD44774.1"/>
    </source>
</evidence>
<protein>
    <submittedName>
        <fullName evidence="1">Uncharacterized protein</fullName>
    </submittedName>
</protein>
<sequence length="71" mass="8229">MIRTNAVSFIQCSNLQCFWDFSKNRMLVNFQTIGKTGKFSLQEMDKPSKILKEYPLYLWLQGSAGKLCLSM</sequence>
<comment type="caution">
    <text evidence="1">The sequence shown here is derived from an EMBL/GenBank/DDBJ whole genome shotgun (WGS) entry which is preliminary data.</text>
</comment>